<dbReference type="Pfam" id="PF07993">
    <property type="entry name" value="NAD_binding_4"/>
    <property type="match status" value="1"/>
</dbReference>
<dbReference type="Gene3D" id="3.40.50.720">
    <property type="entry name" value="NAD(P)-binding Rossmann-like Domain"/>
    <property type="match status" value="1"/>
</dbReference>
<comment type="caution">
    <text evidence="3">The sequence shown here is derived from an EMBL/GenBank/DDBJ whole genome shotgun (WGS) entry which is preliminary data.</text>
</comment>
<evidence type="ECO:0000313" key="3">
    <source>
        <dbReference type="EMBL" id="CAB9497737.1"/>
    </source>
</evidence>
<dbReference type="GO" id="GO:0080019">
    <property type="term" value="F:alcohol-forming very long-chain fatty acyl-CoA reductase activity"/>
    <property type="evidence" value="ECO:0007669"/>
    <property type="project" value="InterPro"/>
</dbReference>
<protein>
    <recommendedName>
        <fullName evidence="1">Fatty acyl-CoA reductase</fullName>
        <ecNumber evidence="1">1.2.1.84</ecNumber>
    </recommendedName>
</protein>
<comment type="function">
    <text evidence="1">Catalyzes the reduction of fatty acyl-CoA to fatty alcohols.</text>
</comment>
<keyword evidence="1" id="KW-0560">Oxidoreductase</keyword>
<keyword evidence="1" id="KW-1133">Transmembrane helix</keyword>
<keyword evidence="1" id="KW-0444">Lipid biosynthesis</keyword>
<evidence type="ECO:0000256" key="1">
    <source>
        <dbReference type="RuleBase" id="RU363097"/>
    </source>
</evidence>
<comment type="similarity">
    <text evidence="1">Belongs to the fatty acyl-CoA reductase family.</text>
</comment>
<feature type="transmembrane region" description="Helical" evidence="1">
    <location>
        <begin position="21"/>
        <end position="41"/>
    </location>
</feature>
<proteinExistence type="inferred from homology"/>
<dbReference type="AlphaFoldDB" id="A0A9N8D7F8"/>
<dbReference type="OrthoDB" id="166774at2759"/>
<dbReference type="InterPro" id="IPR002123">
    <property type="entry name" value="Plipid/glycerol_acylTrfase"/>
</dbReference>
<organism evidence="3 4">
    <name type="scientific">Seminavis robusta</name>
    <dbReference type="NCBI Taxonomy" id="568900"/>
    <lineage>
        <taxon>Eukaryota</taxon>
        <taxon>Sar</taxon>
        <taxon>Stramenopiles</taxon>
        <taxon>Ochrophyta</taxon>
        <taxon>Bacillariophyta</taxon>
        <taxon>Bacillariophyceae</taxon>
        <taxon>Bacillariophycidae</taxon>
        <taxon>Naviculales</taxon>
        <taxon>Naviculaceae</taxon>
        <taxon>Seminavis</taxon>
    </lineage>
</organism>
<dbReference type="GO" id="GO:0016746">
    <property type="term" value="F:acyltransferase activity"/>
    <property type="evidence" value="ECO:0007669"/>
    <property type="project" value="InterPro"/>
</dbReference>
<dbReference type="GO" id="GO:0102965">
    <property type="term" value="F:alcohol-forming long-chain fatty acyl-CoA reductase activity"/>
    <property type="evidence" value="ECO:0007669"/>
    <property type="project" value="UniProtKB-EC"/>
</dbReference>
<dbReference type="Proteomes" id="UP001153069">
    <property type="component" value="Unassembled WGS sequence"/>
</dbReference>
<dbReference type="InterPro" id="IPR036291">
    <property type="entry name" value="NAD(P)-bd_dom_sf"/>
</dbReference>
<sequence length="841" mass="92671">MCSISNDSAASRGELNNRVSVPPLVLGSIVALIVALLWRLIPSTAAFAASVAVLGASVVGFLACFALFVDVYAGPTLRKATTSASHIANIVKKEESLADLISDLNKITNPEGLTQLWKREIHDNEKAFKLLLTGVTGYVGRAFLFQLLREIAQAEEDGKTALPHKVYVMARGKARKNLTAAERLEKIRDEPMFAPYKKQWDDVVMAAQSGDLQDENCGMSDDTVQMLADAQITHVVHCAADVNFNRPLPESAGINISPALQLQALASKWSTCTRFVHCSTAFVNPGPGTDENPMPEALFSLGKYDPQDLYDSMMGDQQLALKVKAEFGFPNNYVLTKCVAEHLVTRHNDNKTMELRICRPAVVGPAWVLPEQGWNGDKPSTISGVFLLWGTRVIRFAPLIHKPMPVIPVDVVAAGILHSMIDPAAEKKDDEFPIRFRNLIWSHKSQKKPMHGVTMAKQNIQAAMDLDHFTATEAAVSFLLLDIVAAFPAAFDFLHSIFNLGPLYLLQFVCWAVKTAGIKSVLEQVPVVKLFKFSDMLTLYKPYMGRDYKFTSSLHIPESFDINRYSASLFVATQTFWSKMFPGTIKEINEVDMLPKGRLDLWWALTQPCSSFYNRLVGYLACKILRAACLTANVDYLGSANFFDKMVELDETMSEQKHCVVLAPNHKSAMDYILIKYVAFFMSLAGIDAPVVLAKNELEDSELTQKLAKAQCDRHLTVAAFLEGSPSTDGSIGKPSAKALGKIVQMDSKSDYTVVPMGIEYKATSDSEIILQATKSNSDLGLVEMLSLYWEICVLNKTKPSSLGDIRVSFGTPITVKDVSGVDATLKTLHSEQTRLTTATN</sequence>
<feature type="domain" description="Phospholipid/glycerol acyltransferase" evidence="2">
    <location>
        <begin position="660"/>
        <end position="762"/>
    </location>
</feature>
<feature type="transmembrane region" description="Helical" evidence="1">
    <location>
        <begin position="47"/>
        <end position="69"/>
    </location>
</feature>
<dbReference type="GO" id="GO:0006629">
    <property type="term" value="P:lipid metabolic process"/>
    <property type="evidence" value="ECO:0007669"/>
    <property type="project" value="UniProtKB-KW"/>
</dbReference>
<keyword evidence="1" id="KW-0472">Membrane</keyword>
<dbReference type="SMART" id="SM00563">
    <property type="entry name" value="PlsC"/>
    <property type="match status" value="1"/>
</dbReference>
<dbReference type="PANTHER" id="PTHR11011">
    <property type="entry name" value="MALE STERILITY PROTEIN 2-RELATED"/>
    <property type="match status" value="1"/>
</dbReference>
<accession>A0A9N8D7F8</accession>
<evidence type="ECO:0000259" key="2">
    <source>
        <dbReference type="SMART" id="SM00563"/>
    </source>
</evidence>
<keyword evidence="1" id="KW-0521">NADP</keyword>
<keyword evidence="1" id="KW-0812">Transmembrane</keyword>
<keyword evidence="1" id="KW-0443">Lipid metabolism</keyword>
<dbReference type="SUPFAM" id="SSF51735">
    <property type="entry name" value="NAD(P)-binding Rossmann-fold domains"/>
    <property type="match status" value="1"/>
</dbReference>
<dbReference type="EC" id="1.2.1.84" evidence="1"/>
<keyword evidence="4" id="KW-1185">Reference proteome</keyword>
<evidence type="ECO:0000313" key="4">
    <source>
        <dbReference type="Proteomes" id="UP001153069"/>
    </source>
</evidence>
<comment type="catalytic activity">
    <reaction evidence="1">
        <text>a long-chain fatty acyl-CoA + 2 NADPH + 2 H(+) = a long-chain primary fatty alcohol + 2 NADP(+) + CoA</text>
        <dbReference type="Rhea" id="RHEA:52716"/>
        <dbReference type="ChEBI" id="CHEBI:15378"/>
        <dbReference type="ChEBI" id="CHEBI:57287"/>
        <dbReference type="ChEBI" id="CHEBI:57783"/>
        <dbReference type="ChEBI" id="CHEBI:58349"/>
        <dbReference type="ChEBI" id="CHEBI:77396"/>
        <dbReference type="ChEBI" id="CHEBI:83139"/>
        <dbReference type="EC" id="1.2.1.84"/>
    </reaction>
</comment>
<name>A0A9N8D7F8_9STRA</name>
<gene>
    <name evidence="3" type="ORF">SEMRO_25_G016810.1</name>
</gene>
<dbReference type="SUPFAM" id="SSF69593">
    <property type="entry name" value="Glycerol-3-phosphate (1)-acyltransferase"/>
    <property type="match status" value="1"/>
</dbReference>
<dbReference type="EMBL" id="CAICTM010000025">
    <property type="protein sequence ID" value="CAB9497737.1"/>
    <property type="molecule type" value="Genomic_DNA"/>
</dbReference>
<reference evidence="3" key="1">
    <citation type="submission" date="2020-06" db="EMBL/GenBank/DDBJ databases">
        <authorList>
            <consortium name="Plant Systems Biology data submission"/>
        </authorList>
    </citation>
    <scope>NUCLEOTIDE SEQUENCE</scope>
    <source>
        <strain evidence="3">D6</strain>
    </source>
</reference>
<dbReference type="InterPro" id="IPR013120">
    <property type="entry name" value="FAR_NAD-bd"/>
</dbReference>
<dbReference type="InterPro" id="IPR026055">
    <property type="entry name" value="FAR"/>
</dbReference>